<feature type="region of interest" description="Disordered" evidence="1">
    <location>
        <begin position="449"/>
        <end position="497"/>
    </location>
</feature>
<dbReference type="GeneID" id="64662863"/>
<sequence>MAPPKWTLVEQEAWLQPWYKKSKAKQSKKNKNYKNFFANLRKQWFEEFPEPRLVHITQVGPLTLSEEGEIGVARDTCKAKLCTQFKNSLGGSKMGRKAKADTTSVINAVVRSIAEYEKPMCMLQEQEAYSKLFYVTCVQPTIQGSLKAIQEHRTLTNGERVALVKETAVLYAQESPDIKDQVKQYLEDQKQQRLQNKLEGWSQMTDYSRNLNKLAVVANSFLKGLTEVTGMLFSLLAGGPSPKAHGAIDVYRLSTAEASISRPQESSSETGGLLTLDSNDLDIYGSDSKLLSFWDVSESGTSGSIPDPLSTGDASLWFDVQSVPHEPNRSLDQFLQTPILPEPLTMTPSYGDDWTTPDLDVFLSNLDVQMGLGPLAGASKITTLTMPTLPLASPPGTSTPPPDTSLSIPPAISHSPQWALTMPTLLPDTSLNVLSAVSRTPQLALTMSTFLPTPASPPGTTSPPDTGLSILSAISHTSQWTETPSTSELPPASTTHSLDVAPTLGNECLDELDVNTDKDGPALETRRTKRIPKPSTHNDTANVIGCPREENKHPRALAETSSGHGSKKAKV</sequence>
<evidence type="ECO:0000313" key="3">
    <source>
        <dbReference type="Proteomes" id="UP001195769"/>
    </source>
</evidence>
<evidence type="ECO:0000313" key="2">
    <source>
        <dbReference type="EMBL" id="KAG1890637.1"/>
    </source>
</evidence>
<feature type="compositionally biased region" description="Basic and acidic residues" evidence="1">
    <location>
        <begin position="515"/>
        <end position="526"/>
    </location>
</feature>
<dbReference type="EMBL" id="JABBWK010000135">
    <property type="protein sequence ID" value="KAG1890637.1"/>
    <property type="molecule type" value="Genomic_DNA"/>
</dbReference>
<proteinExistence type="predicted"/>
<reference evidence="2" key="1">
    <citation type="journal article" date="2020" name="New Phytol.">
        <title>Comparative genomics reveals dynamic genome evolution in host specialist ectomycorrhizal fungi.</title>
        <authorList>
            <person name="Lofgren L.A."/>
            <person name="Nguyen N.H."/>
            <person name="Vilgalys R."/>
            <person name="Ruytinx J."/>
            <person name="Liao H.L."/>
            <person name="Branco S."/>
            <person name="Kuo A."/>
            <person name="LaButti K."/>
            <person name="Lipzen A."/>
            <person name="Andreopoulos W."/>
            <person name="Pangilinan J."/>
            <person name="Riley R."/>
            <person name="Hundley H."/>
            <person name="Na H."/>
            <person name="Barry K."/>
            <person name="Grigoriev I.V."/>
            <person name="Stajich J.E."/>
            <person name="Kennedy P.G."/>
        </authorList>
    </citation>
    <scope>NUCLEOTIDE SEQUENCE</scope>
    <source>
        <strain evidence="2">FC203</strain>
    </source>
</reference>
<feature type="compositionally biased region" description="Polar residues" evidence="1">
    <location>
        <begin position="472"/>
        <end position="497"/>
    </location>
</feature>
<dbReference type="AlphaFoldDB" id="A0AAD4DR49"/>
<protein>
    <submittedName>
        <fullName evidence="2">Uncharacterized protein</fullName>
    </submittedName>
</protein>
<evidence type="ECO:0000256" key="1">
    <source>
        <dbReference type="SAM" id="MobiDB-lite"/>
    </source>
</evidence>
<dbReference type="RefSeq" id="XP_041217903.1">
    <property type="nucleotide sequence ID" value="XM_041368565.1"/>
</dbReference>
<organism evidence="2 3">
    <name type="scientific">Suillus fuscotomentosus</name>
    <dbReference type="NCBI Taxonomy" id="1912939"/>
    <lineage>
        <taxon>Eukaryota</taxon>
        <taxon>Fungi</taxon>
        <taxon>Dikarya</taxon>
        <taxon>Basidiomycota</taxon>
        <taxon>Agaricomycotina</taxon>
        <taxon>Agaricomycetes</taxon>
        <taxon>Agaricomycetidae</taxon>
        <taxon>Boletales</taxon>
        <taxon>Suillineae</taxon>
        <taxon>Suillaceae</taxon>
        <taxon>Suillus</taxon>
    </lineage>
</organism>
<keyword evidence="3" id="KW-1185">Reference proteome</keyword>
<name>A0AAD4DR49_9AGAM</name>
<dbReference type="Proteomes" id="UP001195769">
    <property type="component" value="Unassembled WGS sequence"/>
</dbReference>
<accession>A0AAD4DR49</accession>
<gene>
    <name evidence="2" type="ORF">F5891DRAFT_1197914</name>
</gene>
<feature type="region of interest" description="Disordered" evidence="1">
    <location>
        <begin position="511"/>
        <end position="571"/>
    </location>
</feature>
<comment type="caution">
    <text evidence="2">The sequence shown here is derived from an EMBL/GenBank/DDBJ whole genome shotgun (WGS) entry which is preliminary data.</text>
</comment>